<proteinExistence type="predicted"/>
<evidence type="ECO:0000313" key="1">
    <source>
        <dbReference type="EMBL" id="JAE29230.1"/>
    </source>
</evidence>
<protein>
    <submittedName>
        <fullName evidence="1">Uncharacterized protein</fullName>
    </submittedName>
</protein>
<reference evidence="1" key="1">
    <citation type="submission" date="2014-09" db="EMBL/GenBank/DDBJ databases">
        <authorList>
            <person name="Magalhaes I.L.F."/>
            <person name="Oliveira U."/>
            <person name="Santos F.R."/>
            <person name="Vidigal T.H.D.A."/>
            <person name="Brescovit A.D."/>
            <person name="Santos A.J."/>
        </authorList>
    </citation>
    <scope>NUCLEOTIDE SEQUENCE</scope>
    <source>
        <tissue evidence="1">Shoot tissue taken approximately 20 cm above the soil surface</tissue>
    </source>
</reference>
<name>A0A0A9GW64_ARUDO</name>
<dbReference type="EMBL" id="GBRH01168666">
    <property type="protein sequence ID" value="JAE29230.1"/>
    <property type="molecule type" value="Transcribed_RNA"/>
</dbReference>
<dbReference type="AlphaFoldDB" id="A0A0A9GW64"/>
<organism evidence="1">
    <name type="scientific">Arundo donax</name>
    <name type="common">Giant reed</name>
    <name type="synonym">Donax arundinaceus</name>
    <dbReference type="NCBI Taxonomy" id="35708"/>
    <lineage>
        <taxon>Eukaryota</taxon>
        <taxon>Viridiplantae</taxon>
        <taxon>Streptophyta</taxon>
        <taxon>Embryophyta</taxon>
        <taxon>Tracheophyta</taxon>
        <taxon>Spermatophyta</taxon>
        <taxon>Magnoliopsida</taxon>
        <taxon>Liliopsida</taxon>
        <taxon>Poales</taxon>
        <taxon>Poaceae</taxon>
        <taxon>PACMAD clade</taxon>
        <taxon>Arundinoideae</taxon>
        <taxon>Arundineae</taxon>
        <taxon>Arundo</taxon>
    </lineage>
</organism>
<reference evidence="1" key="2">
    <citation type="journal article" date="2015" name="Data Brief">
        <title>Shoot transcriptome of the giant reed, Arundo donax.</title>
        <authorList>
            <person name="Barrero R.A."/>
            <person name="Guerrero F.D."/>
            <person name="Moolhuijzen P."/>
            <person name="Goolsby J.A."/>
            <person name="Tidwell J."/>
            <person name="Bellgard S.E."/>
            <person name="Bellgard M.I."/>
        </authorList>
    </citation>
    <scope>NUCLEOTIDE SEQUENCE</scope>
    <source>
        <tissue evidence="1">Shoot tissue taken approximately 20 cm above the soil surface</tissue>
    </source>
</reference>
<accession>A0A0A9GW64</accession>
<sequence>MALMFIWAHAFDVMSIIKLKLHSVSSISSLHLV</sequence>